<sequence length="350" mass="39344">MKSIGKCLELYIQKVQEHTIVMEKEKVEFENGKRHLANIMGWSPEMKVTQFEIDRAIEYLFPSGLGPRSRPVMKPPEEILVQLNKFSFNDEGRPTDSLFFTLRPRFYGLMSDIGLKTQRLTNYHDERMLNGLPLPKPSEEFNLGGSMWLLKDDLSKKLNERISDDMYAQLILAFEHLVSLPLAHLEHGFIMEYRTGMSAGTKSELFGPPIPDVELDPANNVRFAVGTGIVKRTSVTAKVSDAGTGLYTVNGLPLSAYQAIVSRENFLAPLIITDKLATVDVDVQIVKSPGGVSAIPRAARHAVALSIAALYPDTKNMLRLAGLLTQDPRRKERNKVNQPGARAKWIWKRR</sequence>
<evidence type="ECO:0000313" key="5">
    <source>
        <dbReference type="Proteomes" id="UP000614601"/>
    </source>
</evidence>
<evidence type="ECO:0000256" key="1">
    <source>
        <dbReference type="ARBA" id="ARBA00005251"/>
    </source>
</evidence>
<dbReference type="AlphaFoldDB" id="A0A811KHM8"/>
<organism evidence="4 5">
    <name type="scientific">Bursaphelenchus okinawaensis</name>
    <dbReference type="NCBI Taxonomy" id="465554"/>
    <lineage>
        <taxon>Eukaryota</taxon>
        <taxon>Metazoa</taxon>
        <taxon>Ecdysozoa</taxon>
        <taxon>Nematoda</taxon>
        <taxon>Chromadorea</taxon>
        <taxon>Rhabditida</taxon>
        <taxon>Tylenchina</taxon>
        <taxon>Tylenchomorpha</taxon>
        <taxon>Aphelenchoidea</taxon>
        <taxon>Aphelenchoididae</taxon>
        <taxon>Bursaphelenchus</taxon>
    </lineage>
</organism>
<dbReference type="EMBL" id="CAJFDH010000003">
    <property type="protein sequence ID" value="CAD5214962.1"/>
    <property type="molecule type" value="Genomic_DNA"/>
</dbReference>
<gene>
    <name evidence="4" type="ORF">BOKJ2_LOCUS5855</name>
</gene>
<dbReference type="Proteomes" id="UP000614601">
    <property type="component" value="Unassembled WGS sequence"/>
</dbReference>
<comment type="caution">
    <text evidence="4">The sequence shown here is derived from an EMBL/GenBank/DDBJ whole genome shotgun (WGS) entry which is preliminary data.</text>
</comment>
<keyword evidence="3" id="KW-0687">Ribonucleoprotein</keyword>
<reference evidence="4" key="1">
    <citation type="submission" date="2020-09" db="EMBL/GenBank/DDBJ databases">
        <authorList>
            <person name="Kikuchi T."/>
        </authorList>
    </citation>
    <scope>NUCLEOTIDE SEQUENCE</scope>
    <source>
        <strain evidence="4">SH1</strain>
    </source>
</reference>
<dbReference type="EMBL" id="CAJFCW020000003">
    <property type="protein sequence ID" value="CAG9103445.1"/>
    <property type="molecule type" value="Genomic_DNA"/>
</dbReference>
<dbReference type="GO" id="GO:0006412">
    <property type="term" value="P:translation"/>
    <property type="evidence" value="ECO:0007669"/>
    <property type="project" value="InterPro"/>
</dbReference>
<dbReference type="SUPFAM" id="SSF54211">
    <property type="entry name" value="Ribosomal protein S5 domain 2-like"/>
    <property type="match status" value="1"/>
</dbReference>
<dbReference type="InterPro" id="IPR020568">
    <property type="entry name" value="Ribosomal_Su5_D2-typ_SF"/>
</dbReference>
<proteinExistence type="inferred from homology"/>
<dbReference type="Proteomes" id="UP000783686">
    <property type="component" value="Unassembled WGS sequence"/>
</dbReference>
<protein>
    <submittedName>
        <fullName evidence="4">Uncharacterized protein</fullName>
    </submittedName>
</protein>
<dbReference type="PANTHER" id="PTHR21569:SF1">
    <property type="entry name" value="SMALL RIBOSOMAL SUBUNIT PROTEIN US9M"/>
    <property type="match status" value="1"/>
</dbReference>
<keyword evidence="2" id="KW-0689">Ribosomal protein</keyword>
<dbReference type="GO" id="GO:0005763">
    <property type="term" value="C:mitochondrial small ribosomal subunit"/>
    <property type="evidence" value="ECO:0007669"/>
    <property type="project" value="TreeGrafter"/>
</dbReference>
<dbReference type="Gene3D" id="3.30.230.10">
    <property type="match status" value="1"/>
</dbReference>
<comment type="similarity">
    <text evidence="1">Belongs to the universal ribosomal protein uS9 family.</text>
</comment>
<name>A0A811KHM8_9BILA</name>
<dbReference type="Pfam" id="PF00380">
    <property type="entry name" value="Ribosomal_S9"/>
    <property type="match status" value="1"/>
</dbReference>
<evidence type="ECO:0000313" key="4">
    <source>
        <dbReference type="EMBL" id="CAD5214962.1"/>
    </source>
</evidence>
<keyword evidence="5" id="KW-1185">Reference proteome</keyword>
<evidence type="ECO:0000256" key="3">
    <source>
        <dbReference type="ARBA" id="ARBA00023274"/>
    </source>
</evidence>
<accession>A0A811KHM8</accession>
<dbReference type="PANTHER" id="PTHR21569">
    <property type="entry name" value="RIBOSOMAL PROTEIN S9"/>
    <property type="match status" value="1"/>
</dbReference>
<dbReference type="InterPro" id="IPR014721">
    <property type="entry name" value="Ribsml_uS5_D2-typ_fold_subgr"/>
</dbReference>
<dbReference type="GO" id="GO:0003723">
    <property type="term" value="F:RNA binding"/>
    <property type="evidence" value="ECO:0007669"/>
    <property type="project" value="TreeGrafter"/>
</dbReference>
<dbReference type="GO" id="GO:0003735">
    <property type="term" value="F:structural constituent of ribosome"/>
    <property type="evidence" value="ECO:0007669"/>
    <property type="project" value="InterPro"/>
</dbReference>
<dbReference type="OrthoDB" id="10254627at2759"/>
<evidence type="ECO:0000256" key="2">
    <source>
        <dbReference type="ARBA" id="ARBA00022980"/>
    </source>
</evidence>
<dbReference type="InterPro" id="IPR000754">
    <property type="entry name" value="Ribosomal_uS9"/>
</dbReference>